<comment type="similarity">
    <text evidence="1">Belongs to the ABC transporter superfamily.</text>
</comment>
<dbReference type="InterPro" id="IPR017871">
    <property type="entry name" value="ABC_transporter-like_CS"/>
</dbReference>
<protein>
    <submittedName>
        <fullName evidence="6">ABC transporter ATP-binding protein</fullName>
    </submittedName>
</protein>
<evidence type="ECO:0000256" key="2">
    <source>
        <dbReference type="ARBA" id="ARBA00022448"/>
    </source>
</evidence>
<dbReference type="KEGG" id="afx:JZ786_19750"/>
<dbReference type="Proteomes" id="UP000663505">
    <property type="component" value="Chromosome"/>
</dbReference>
<dbReference type="Pfam" id="PF08352">
    <property type="entry name" value="oligo_HPY"/>
    <property type="match status" value="1"/>
</dbReference>
<dbReference type="FunFam" id="3.40.50.300:FF:000016">
    <property type="entry name" value="Oligopeptide ABC transporter ATP-binding component"/>
    <property type="match status" value="1"/>
</dbReference>
<dbReference type="InterPro" id="IPR003439">
    <property type="entry name" value="ABC_transporter-like_ATP-bd"/>
</dbReference>
<evidence type="ECO:0000256" key="4">
    <source>
        <dbReference type="ARBA" id="ARBA00022840"/>
    </source>
</evidence>
<dbReference type="PROSITE" id="PS00211">
    <property type="entry name" value="ABC_TRANSPORTER_1"/>
    <property type="match status" value="1"/>
</dbReference>
<sequence length="308" mass="34130">MTRPILRVETLRTYFPIQRGLLRRTAGFVRAVDGVTFDLLPGETIGIVGESGCGKSTLLRSIVGLIKPSSGTIQLDGNTLTASSRHNRQILQDMQMVFQNPYASLNPKMTIGSIIREPLQVLQLLSKDKWNSRVNELLQLVGLNPDDTMKFPHQFSGGQRQRIGIARALACSPRLLLLDEPVAALDVSIQAQVLNLLSDLQQDLGLTYVFVSHDLAVVRYLSTRILVLRQGRMIEMADTEELFANPLHPYTQTLLAAVPIPDPDAEQSMVTGDLVDTSAEAMQETTTLEISESEWKRVKPNHYVTVSA</sequence>
<evidence type="ECO:0000256" key="1">
    <source>
        <dbReference type="ARBA" id="ARBA00005417"/>
    </source>
</evidence>
<keyword evidence="3" id="KW-0547">Nucleotide-binding</keyword>
<dbReference type="InterPro" id="IPR013563">
    <property type="entry name" value="Oligopep_ABC_C"/>
</dbReference>
<evidence type="ECO:0000259" key="5">
    <source>
        <dbReference type="PROSITE" id="PS50893"/>
    </source>
</evidence>
<dbReference type="AlphaFoldDB" id="A0A9X7VX16"/>
<organism evidence="6 7">
    <name type="scientific">Alicyclobacillus mengziensis</name>
    <dbReference type="NCBI Taxonomy" id="2931921"/>
    <lineage>
        <taxon>Bacteria</taxon>
        <taxon>Bacillati</taxon>
        <taxon>Bacillota</taxon>
        <taxon>Bacilli</taxon>
        <taxon>Bacillales</taxon>
        <taxon>Alicyclobacillaceae</taxon>
        <taxon>Alicyclobacillus</taxon>
    </lineage>
</organism>
<dbReference type="InterPro" id="IPR003593">
    <property type="entry name" value="AAA+_ATPase"/>
</dbReference>
<dbReference type="GO" id="GO:0016887">
    <property type="term" value="F:ATP hydrolysis activity"/>
    <property type="evidence" value="ECO:0007669"/>
    <property type="project" value="InterPro"/>
</dbReference>
<reference evidence="6 7" key="1">
    <citation type="submission" date="2021-02" db="EMBL/GenBank/DDBJ databases">
        <title>Alicyclobacillus curvatus sp. nov. and Alicyclobacillus mengziensis sp. nov., two acidophilic bacteria isolated from acid mine drainage.</title>
        <authorList>
            <person name="Huang Y."/>
        </authorList>
    </citation>
    <scope>NUCLEOTIDE SEQUENCE [LARGE SCALE GENOMIC DNA]</scope>
    <source>
        <strain evidence="6 7">S30H14</strain>
    </source>
</reference>
<dbReference type="Pfam" id="PF00005">
    <property type="entry name" value="ABC_tran"/>
    <property type="match status" value="1"/>
</dbReference>
<dbReference type="PROSITE" id="PS50893">
    <property type="entry name" value="ABC_TRANSPORTER_2"/>
    <property type="match status" value="1"/>
</dbReference>
<evidence type="ECO:0000256" key="3">
    <source>
        <dbReference type="ARBA" id="ARBA00022741"/>
    </source>
</evidence>
<evidence type="ECO:0000313" key="6">
    <source>
        <dbReference type="EMBL" id="QSO46656.1"/>
    </source>
</evidence>
<name>A0A9X7VX16_9BACL</name>
<dbReference type="GO" id="GO:0005524">
    <property type="term" value="F:ATP binding"/>
    <property type="evidence" value="ECO:0007669"/>
    <property type="project" value="UniProtKB-KW"/>
</dbReference>
<accession>A0A9X7VX16</accession>
<dbReference type="GO" id="GO:0055085">
    <property type="term" value="P:transmembrane transport"/>
    <property type="evidence" value="ECO:0007669"/>
    <property type="project" value="UniProtKB-ARBA"/>
</dbReference>
<dbReference type="EMBL" id="CP071182">
    <property type="protein sequence ID" value="QSO46656.1"/>
    <property type="molecule type" value="Genomic_DNA"/>
</dbReference>
<dbReference type="InterPro" id="IPR027417">
    <property type="entry name" value="P-loop_NTPase"/>
</dbReference>
<keyword evidence="7" id="KW-1185">Reference proteome</keyword>
<gene>
    <name evidence="6" type="ORF">JZ786_19750</name>
</gene>
<keyword evidence="2" id="KW-0813">Transport</keyword>
<proteinExistence type="inferred from homology"/>
<dbReference type="Gene3D" id="3.40.50.300">
    <property type="entry name" value="P-loop containing nucleotide triphosphate hydrolases"/>
    <property type="match status" value="1"/>
</dbReference>
<dbReference type="InterPro" id="IPR050319">
    <property type="entry name" value="ABC_transp_ATP-bind"/>
</dbReference>
<dbReference type="GO" id="GO:0015833">
    <property type="term" value="P:peptide transport"/>
    <property type="evidence" value="ECO:0007669"/>
    <property type="project" value="InterPro"/>
</dbReference>
<feature type="domain" description="ABC transporter" evidence="5">
    <location>
        <begin position="6"/>
        <end position="255"/>
    </location>
</feature>
<dbReference type="SUPFAM" id="SSF52540">
    <property type="entry name" value="P-loop containing nucleoside triphosphate hydrolases"/>
    <property type="match status" value="1"/>
</dbReference>
<dbReference type="PANTHER" id="PTHR43776:SF7">
    <property type="entry name" value="D,D-DIPEPTIDE TRANSPORT ATP-BINDING PROTEIN DDPF-RELATED"/>
    <property type="match status" value="1"/>
</dbReference>
<dbReference type="RefSeq" id="WP_206656021.1">
    <property type="nucleotide sequence ID" value="NZ_CP071182.1"/>
</dbReference>
<dbReference type="CDD" id="cd03257">
    <property type="entry name" value="ABC_NikE_OppD_transporters"/>
    <property type="match status" value="1"/>
</dbReference>
<keyword evidence="4 6" id="KW-0067">ATP-binding</keyword>
<dbReference type="PANTHER" id="PTHR43776">
    <property type="entry name" value="TRANSPORT ATP-BINDING PROTEIN"/>
    <property type="match status" value="1"/>
</dbReference>
<evidence type="ECO:0000313" key="7">
    <source>
        <dbReference type="Proteomes" id="UP000663505"/>
    </source>
</evidence>
<dbReference type="SMART" id="SM00382">
    <property type="entry name" value="AAA"/>
    <property type="match status" value="1"/>
</dbReference>